<sequence>MSNSEIDLDLTEIHFDFFCKVGGTPQMLHALIAAQEEDVRRWSSCPSFGPFIHKLFVQSPNVSHIGPRHPTGRIGFSILQRFSSFLAYAAETPVDSAASLTLHGPSNGEPFPFPIRGILARLKEYGQYELHKVRMAIRFDNKTIKYVDAQAFPSENFSEARNKDQVKEVNVADSLDFRYNEMVDGRDVLELNTRTAFEEHLEVVGNRMRDNGYSIKIHVPDEVIETEVKKLEEFTRRSESGSFNLGAYMDMNYFLPLIGGAAFGTIKNGEFAVFEPDGTGDVQLRRNHKIDYGVPLKPKS</sequence>
<organism evidence="1 2">
    <name type="scientific">Fusarium circinatum</name>
    <name type="common">Pitch canker fungus</name>
    <name type="synonym">Gibberella circinata</name>
    <dbReference type="NCBI Taxonomy" id="48490"/>
    <lineage>
        <taxon>Eukaryota</taxon>
        <taxon>Fungi</taxon>
        <taxon>Dikarya</taxon>
        <taxon>Ascomycota</taxon>
        <taxon>Pezizomycotina</taxon>
        <taxon>Sordariomycetes</taxon>
        <taxon>Hypocreomycetidae</taxon>
        <taxon>Hypocreales</taxon>
        <taxon>Nectriaceae</taxon>
        <taxon>Fusarium</taxon>
        <taxon>Fusarium fujikuroi species complex</taxon>
    </lineage>
</organism>
<reference evidence="1 2" key="2">
    <citation type="submission" date="2020-05" db="EMBL/GenBank/DDBJ databases">
        <title>Identification and distribution of gene clusters putatively required for synthesis of sphingolipid metabolism inhibitors in phylogenetically diverse species of the filamentous fungus Fusarium.</title>
        <authorList>
            <person name="Kim H.-S."/>
            <person name="Busman M."/>
            <person name="Brown D.W."/>
            <person name="Divon H."/>
            <person name="Uhlig S."/>
            <person name="Proctor R.H."/>
        </authorList>
    </citation>
    <scope>NUCLEOTIDE SEQUENCE [LARGE SCALE GENOMIC DNA]</scope>
    <source>
        <strain evidence="1 2">NRRL 25331</strain>
    </source>
</reference>
<protein>
    <submittedName>
        <fullName evidence="1">Uncharacterized protein</fullName>
    </submittedName>
</protein>
<reference evidence="2" key="1">
    <citation type="journal article" date="2020" name="BMC Genomics">
        <title>Correction to: Identification and distribution of gene clusters required for synthesis of sphingolipid metabolism inhibitors in diverse species of the filamentous fungus Fusarium.</title>
        <authorList>
            <person name="Kim H.S."/>
            <person name="Lohmar J.M."/>
            <person name="Busman M."/>
            <person name="Brown D.W."/>
            <person name="Naumann T.A."/>
            <person name="Divon H.H."/>
            <person name="Lysoe E."/>
            <person name="Uhlig S."/>
            <person name="Proctor R.H."/>
        </authorList>
    </citation>
    <scope>NUCLEOTIDE SEQUENCE [LARGE SCALE GENOMIC DNA]</scope>
    <source>
        <strain evidence="2">NRRL 25331</strain>
    </source>
</reference>
<dbReference type="Proteomes" id="UP000572754">
    <property type="component" value="Unassembled WGS sequence"/>
</dbReference>
<comment type="caution">
    <text evidence="1">The sequence shown here is derived from an EMBL/GenBank/DDBJ whole genome shotgun (WGS) entry which is preliminary data.</text>
</comment>
<evidence type="ECO:0000313" key="2">
    <source>
        <dbReference type="Proteomes" id="UP000572754"/>
    </source>
</evidence>
<name>A0A8H5X8M6_FUSCI</name>
<gene>
    <name evidence="1" type="ORF">FCIRC_3408</name>
</gene>
<proteinExistence type="predicted"/>
<keyword evidence="2" id="KW-1185">Reference proteome</keyword>
<evidence type="ECO:0000313" key="1">
    <source>
        <dbReference type="EMBL" id="KAF5685503.1"/>
    </source>
</evidence>
<dbReference type="EMBL" id="JAAQPE010000107">
    <property type="protein sequence ID" value="KAF5685503.1"/>
    <property type="molecule type" value="Genomic_DNA"/>
</dbReference>
<accession>A0A8H5X8M6</accession>
<dbReference type="AlphaFoldDB" id="A0A8H5X8M6"/>